<accession>A0A4R1L8L9</accession>
<evidence type="ECO:0000313" key="2">
    <source>
        <dbReference type="EMBL" id="TCK73530.1"/>
    </source>
</evidence>
<feature type="domain" description="PilZ" evidence="1">
    <location>
        <begin position="20"/>
        <end position="96"/>
    </location>
</feature>
<protein>
    <submittedName>
        <fullName evidence="2">PilZ domain-containing protein</fullName>
    </submittedName>
</protein>
<keyword evidence="3" id="KW-1185">Reference proteome</keyword>
<dbReference type="GO" id="GO:0035438">
    <property type="term" value="F:cyclic-di-GMP binding"/>
    <property type="evidence" value="ECO:0007669"/>
    <property type="project" value="InterPro"/>
</dbReference>
<dbReference type="Gene3D" id="2.40.10.220">
    <property type="entry name" value="predicted glycosyltransferase like domains"/>
    <property type="match status" value="1"/>
</dbReference>
<comment type="caution">
    <text evidence="2">The sequence shown here is derived from an EMBL/GenBank/DDBJ whole genome shotgun (WGS) entry which is preliminary data.</text>
</comment>
<sequence>MGIAFTMPPVIQQEPPTGVRCAVRFPLQLSARVIALGVEYQAFTENISASGVLFRMQQELPVDVPIDFLIEVPATVLSGQSTAAVHCLGRVVRSYYKAPSAYVAAVIDEYRFQ</sequence>
<gene>
    <name evidence="2" type="ORF">C7378_1143</name>
</gene>
<dbReference type="AlphaFoldDB" id="A0A4R1L8L9"/>
<dbReference type="EMBL" id="SMGK01000002">
    <property type="protein sequence ID" value="TCK73530.1"/>
    <property type="molecule type" value="Genomic_DNA"/>
</dbReference>
<evidence type="ECO:0000259" key="1">
    <source>
        <dbReference type="Pfam" id="PF07238"/>
    </source>
</evidence>
<dbReference type="Pfam" id="PF07238">
    <property type="entry name" value="PilZ"/>
    <property type="match status" value="1"/>
</dbReference>
<evidence type="ECO:0000313" key="3">
    <source>
        <dbReference type="Proteomes" id="UP000295210"/>
    </source>
</evidence>
<name>A0A4R1L8L9_9BACT</name>
<organism evidence="2 3">
    <name type="scientific">Acidipila rosea</name>
    <dbReference type="NCBI Taxonomy" id="768535"/>
    <lineage>
        <taxon>Bacteria</taxon>
        <taxon>Pseudomonadati</taxon>
        <taxon>Acidobacteriota</taxon>
        <taxon>Terriglobia</taxon>
        <taxon>Terriglobales</taxon>
        <taxon>Acidobacteriaceae</taxon>
        <taxon>Acidipila</taxon>
    </lineage>
</organism>
<dbReference type="SUPFAM" id="SSF141371">
    <property type="entry name" value="PilZ domain-like"/>
    <property type="match status" value="1"/>
</dbReference>
<reference evidence="2 3" key="1">
    <citation type="submission" date="2019-03" db="EMBL/GenBank/DDBJ databases">
        <title>Genomic Encyclopedia of Type Strains, Phase IV (KMG-IV): sequencing the most valuable type-strain genomes for metagenomic binning, comparative biology and taxonomic classification.</title>
        <authorList>
            <person name="Goeker M."/>
        </authorList>
    </citation>
    <scope>NUCLEOTIDE SEQUENCE [LARGE SCALE GENOMIC DNA]</scope>
    <source>
        <strain evidence="2 3">DSM 103428</strain>
    </source>
</reference>
<dbReference type="OrthoDB" id="122570at2"/>
<dbReference type="InterPro" id="IPR009875">
    <property type="entry name" value="PilZ_domain"/>
</dbReference>
<dbReference type="Proteomes" id="UP000295210">
    <property type="component" value="Unassembled WGS sequence"/>
</dbReference>
<proteinExistence type="predicted"/>